<evidence type="ECO:0000256" key="5">
    <source>
        <dbReference type="ARBA" id="ARBA00013213"/>
    </source>
</evidence>
<evidence type="ECO:0000256" key="9">
    <source>
        <dbReference type="ARBA" id="ARBA00022857"/>
    </source>
</evidence>
<dbReference type="InterPro" id="IPR002912">
    <property type="entry name" value="ACT_dom"/>
</dbReference>
<evidence type="ECO:0000256" key="6">
    <source>
        <dbReference type="ARBA" id="ARBA00013376"/>
    </source>
</evidence>
<dbReference type="Gene3D" id="3.40.50.720">
    <property type="entry name" value="NAD(P)-binding Rossmann-like Domain"/>
    <property type="match status" value="1"/>
</dbReference>
<evidence type="ECO:0000313" key="19">
    <source>
        <dbReference type="EMBL" id="QSE75969.1"/>
    </source>
</evidence>
<evidence type="ECO:0000256" key="3">
    <source>
        <dbReference type="ARBA" id="ARBA00005062"/>
    </source>
</evidence>
<organism evidence="19 20">
    <name type="scientific">Lactococcus taiwanensis</name>
    <dbReference type="NCBI Taxonomy" id="1151742"/>
    <lineage>
        <taxon>Bacteria</taxon>
        <taxon>Bacillati</taxon>
        <taxon>Bacillota</taxon>
        <taxon>Bacilli</taxon>
        <taxon>Lactobacillales</taxon>
        <taxon>Streptococcaceae</taxon>
        <taxon>Lactococcus</taxon>
    </lineage>
</organism>
<dbReference type="NCBIfam" id="NF004976">
    <property type="entry name" value="PRK06349.1"/>
    <property type="match status" value="1"/>
</dbReference>
<evidence type="ECO:0000256" key="12">
    <source>
        <dbReference type="ARBA" id="ARBA00023167"/>
    </source>
</evidence>
<dbReference type="GO" id="GO:0004412">
    <property type="term" value="F:homoserine dehydrogenase activity"/>
    <property type="evidence" value="ECO:0007669"/>
    <property type="project" value="UniProtKB-EC"/>
</dbReference>
<keyword evidence="10 16" id="KW-0560">Oxidoreductase</keyword>
<gene>
    <name evidence="19" type="ORF">JW886_05675</name>
</gene>
<evidence type="ECO:0000256" key="15">
    <source>
        <dbReference type="PIRSR" id="PIRSR000098-2"/>
    </source>
</evidence>
<dbReference type="PROSITE" id="PS51671">
    <property type="entry name" value="ACT"/>
    <property type="match status" value="1"/>
</dbReference>
<proteinExistence type="inferred from homology"/>
<dbReference type="PANTHER" id="PTHR43331:SF1">
    <property type="entry name" value="HOMOSERINE DEHYDROGENASE"/>
    <property type="match status" value="1"/>
</dbReference>
<dbReference type="InterPro" id="IPR005106">
    <property type="entry name" value="Asp/hSer_DH_NAD-bd"/>
</dbReference>
<dbReference type="GO" id="GO:0050661">
    <property type="term" value="F:NADP binding"/>
    <property type="evidence" value="ECO:0007669"/>
    <property type="project" value="InterPro"/>
</dbReference>
<evidence type="ECO:0000256" key="11">
    <source>
        <dbReference type="ARBA" id="ARBA00023053"/>
    </source>
</evidence>
<feature type="binding site" evidence="15">
    <location>
        <position position="189"/>
    </location>
    <ligand>
        <name>L-homoserine</name>
        <dbReference type="ChEBI" id="CHEBI:57476"/>
    </ligand>
</feature>
<evidence type="ECO:0000256" key="2">
    <source>
        <dbReference type="ARBA" id="ARBA00005056"/>
    </source>
</evidence>
<dbReference type="AlphaFoldDB" id="A0AA45KEV3"/>
<keyword evidence="9 15" id="KW-0521">NADP</keyword>
<comment type="pathway">
    <text evidence="3 16">Amino-acid biosynthesis; L-methionine biosynthesis via de novo pathway; L-homoserine from L-aspartate: step 3/3.</text>
</comment>
<feature type="domain" description="ACT" evidence="18">
    <location>
        <begin position="349"/>
        <end position="423"/>
    </location>
</feature>
<keyword evidence="12 16" id="KW-0486">Methionine biosynthesis</keyword>
<evidence type="ECO:0000259" key="18">
    <source>
        <dbReference type="PROSITE" id="PS51671"/>
    </source>
</evidence>
<protein>
    <recommendedName>
        <fullName evidence="6 16">Homoserine dehydrogenase</fullName>
        <ecNumber evidence="5 16">1.1.1.3</ecNumber>
    </recommendedName>
</protein>
<dbReference type="KEGG" id="lti:JW886_05675"/>
<evidence type="ECO:0000256" key="8">
    <source>
        <dbReference type="ARBA" id="ARBA00022697"/>
    </source>
</evidence>
<dbReference type="InterPro" id="IPR001342">
    <property type="entry name" value="HDH_cat"/>
</dbReference>
<dbReference type="PROSITE" id="PS01042">
    <property type="entry name" value="HOMOSER_DHGENASE"/>
    <property type="match status" value="1"/>
</dbReference>
<dbReference type="GO" id="GO:0009086">
    <property type="term" value="P:methionine biosynthetic process"/>
    <property type="evidence" value="ECO:0007669"/>
    <property type="project" value="UniProtKB-KW"/>
</dbReference>
<dbReference type="Gene3D" id="3.30.70.260">
    <property type="match status" value="1"/>
</dbReference>
<dbReference type="EMBL" id="CP070872">
    <property type="protein sequence ID" value="QSE75969.1"/>
    <property type="molecule type" value="Genomic_DNA"/>
</dbReference>
<comment type="cofactor">
    <cofactor evidence="1">
        <name>a metal cation</name>
        <dbReference type="ChEBI" id="CHEBI:25213"/>
    </cofactor>
</comment>
<feature type="binding site" evidence="15">
    <location>
        <begin position="6"/>
        <end position="13"/>
    </location>
    <ligand>
        <name>NADP(+)</name>
        <dbReference type="ChEBI" id="CHEBI:58349"/>
    </ligand>
</feature>
<evidence type="ECO:0000256" key="1">
    <source>
        <dbReference type="ARBA" id="ARBA00001920"/>
    </source>
</evidence>
<evidence type="ECO:0000256" key="17">
    <source>
        <dbReference type="RuleBase" id="RU004171"/>
    </source>
</evidence>
<keyword evidence="11" id="KW-0915">Sodium</keyword>
<feature type="binding site" evidence="15">
    <location>
        <position position="104"/>
    </location>
    <ligand>
        <name>NADPH</name>
        <dbReference type="ChEBI" id="CHEBI:57783"/>
    </ligand>
</feature>
<evidence type="ECO:0000256" key="7">
    <source>
        <dbReference type="ARBA" id="ARBA00022605"/>
    </source>
</evidence>
<evidence type="ECO:0000256" key="16">
    <source>
        <dbReference type="RuleBase" id="RU000579"/>
    </source>
</evidence>
<dbReference type="InterPro" id="IPR036291">
    <property type="entry name" value="NAD(P)-bd_dom_sf"/>
</dbReference>
<dbReference type="InterPro" id="IPR016204">
    <property type="entry name" value="HDH"/>
</dbReference>
<evidence type="ECO:0000256" key="13">
    <source>
        <dbReference type="ARBA" id="ARBA00048841"/>
    </source>
</evidence>
<dbReference type="GO" id="GO:0009088">
    <property type="term" value="P:threonine biosynthetic process"/>
    <property type="evidence" value="ECO:0007669"/>
    <property type="project" value="UniProtKB-KW"/>
</dbReference>
<reference evidence="19 20" key="1">
    <citation type="submission" date="2021-02" db="EMBL/GenBank/DDBJ databases">
        <title>Complete genome sequence of Lactococcus lactis strain K_LL004.</title>
        <authorList>
            <person name="Kim H.B."/>
        </authorList>
    </citation>
    <scope>NUCLEOTIDE SEQUENCE [LARGE SCALE GENOMIC DNA]</scope>
    <source>
        <strain evidence="19 20">K_LL004</strain>
    </source>
</reference>
<dbReference type="RefSeq" id="WP_205871527.1">
    <property type="nucleotide sequence ID" value="NZ_CP070872.1"/>
</dbReference>
<dbReference type="Pfam" id="PF00742">
    <property type="entry name" value="Homoserine_dh"/>
    <property type="match status" value="1"/>
</dbReference>
<keyword evidence="7 16" id="KW-0028">Amino-acid biosynthesis</keyword>
<dbReference type="EC" id="1.1.1.3" evidence="5 16"/>
<dbReference type="PIRSF" id="PIRSF000098">
    <property type="entry name" value="Homoser_dehydrog"/>
    <property type="match status" value="1"/>
</dbReference>
<dbReference type="Pfam" id="PF03447">
    <property type="entry name" value="NAD_binding_3"/>
    <property type="match status" value="1"/>
</dbReference>
<dbReference type="Gene3D" id="3.30.360.10">
    <property type="entry name" value="Dihydrodipicolinate Reductase, domain 2"/>
    <property type="match status" value="1"/>
</dbReference>
<dbReference type="PANTHER" id="PTHR43331">
    <property type="entry name" value="HOMOSERINE DEHYDROGENASE"/>
    <property type="match status" value="1"/>
</dbReference>
<sequence length="427" mass="46250">MKIALLGFGTVGSGLPALIADNQEKLAALLDETISISKVLVRSEEKAAQLRQAGHPWDFVTSIEAILNDDTISIVVELMGRIEPAKTYISQALAAGKSVVTANKDLLALHGAELQKLAQKNKVALYYEAAVAGGIPILRTLANSFASDKVTRLLGIINGTSNFMLTKMMEEGWTYKKALETAQLLGYAESDPTNDVEGIDAVYKLALLSEFAFGMTISPSQIKHQGIPTIQQADVEIANQLGYVIKLVGEIVEVSSGIFAEVSPTFLPASHPLASVKGVMNAVYLDSIGMGASMFYGAGAGQNPTATSVLADIVRIVKRFKEQTLGKSFNEYKRATRLAESSEVLNKYYFSVETPDSTGQFLRLVQLFTAVNVSFEQVLQQKGDGQRAVVGIICHKISQTQLASLETKLAKEDDFNLLNYFKVVEEN</sequence>
<keyword evidence="20" id="KW-1185">Reference proteome</keyword>
<accession>A0AA45KEV3</accession>
<comment type="pathway">
    <text evidence="2 16">Amino-acid biosynthesis; L-threonine biosynthesis; L-threonine from L-aspartate: step 3/5.</text>
</comment>
<dbReference type="InterPro" id="IPR019811">
    <property type="entry name" value="HDH_CS"/>
</dbReference>
<evidence type="ECO:0000313" key="20">
    <source>
        <dbReference type="Proteomes" id="UP000663608"/>
    </source>
</evidence>
<evidence type="ECO:0000256" key="10">
    <source>
        <dbReference type="ARBA" id="ARBA00023002"/>
    </source>
</evidence>
<keyword evidence="8 16" id="KW-0791">Threonine biosynthesis</keyword>
<evidence type="ECO:0000256" key="14">
    <source>
        <dbReference type="PIRSR" id="PIRSR000098-1"/>
    </source>
</evidence>
<dbReference type="FunFam" id="3.30.360.10:FF:000005">
    <property type="entry name" value="Homoserine dehydrogenase"/>
    <property type="match status" value="1"/>
</dbReference>
<dbReference type="SUPFAM" id="SSF55347">
    <property type="entry name" value="Glyceraldehyde-3-phosphate dehydrogenase-like, C-terminal domain"/>
    <property type="match status" value="1"/>
</dbReference>
<name>A0AA45KEV3_9LACT</name>
<dbReference type="SUPFAM" id="SSF51735">
    <property type="entry name" value="NAD(P)-binding Rossmann-fold domains"/>
    <property type="match status" value="1"/>
</dbReference>
<feature type="active site" description="Proton donor" evidence="14">
    <location>
        <position position="204"/>
    </location>
</feature>
<dbReference type="Proteomes" id="UP000663608">
    <property type="component" value="Chromosome"/>
</dbReference>
<evidence type="ECO:0000256" key="4">
    <source>
        <dbReference type="ARBA" id="ARBA00006753"/>
    </source>
</evidence>
<comment type="similarity">
    <text evidence="4 17">Belongs to the homoserine dehydrogenase family.</text>
</comment>
<comment type="catalytic activity">
    <reaction evidence="13">
        <text>L-homoserine + NADP(+) = L-aspartate 4-semialdehyde + NADPH + H(+)</text>
        <dbReference type="Rhea" id="RHEA:15761"/>
        <dbReference type="ChEBI" id="CHEBI:15378"/>
        <dbReference type="ChEBI" id="CHEBI:57476"/>
        <dbReference type="ChEBI" id="CHEBI:57783"/>
        <dbReference type="ChEBI" id="CHEBI:58349"/>
        <dbReference type="ChEBI" id="CHEBI:537519"/>
        <dbReference type="EC" id="1.1.1.3"/>
    </reaction>
    <physiologicalReaction direction="right-to-left" evidence="13">
        <dbReference type="Rhea" id="RHEA:15763"/>
    </physiologicalReaction>
</comment>